<accession>A0A9D0ZKQ2</accession>
<evidence type="ECO:0000256" key="5">
    <source>
        <dbReference type="SAM" id="SignalP"/>
    </source>
</evidence>
<evidence type="ECO:0000256" key="2">
    <source>
        <dbReference type="ARBA" id="ARBA00022723"/>
    </source>
</evidence>
<evidence type="ECO:0000313" key="8">
    <source>
        <dbReference type="Proteomes" id="UP000824260"/>
    </source>
</evidence>
<dbReference type="PANTHER" id="PTHR37326:SF1">
    <property type="entry name" value="BLL3975 PROTEIN"/>
    <property type="match status" value="1"/>
</dbReference>
<evidence type="ECO:0000256" key="1">
    <source>
        <dbReference type="ARBA" id="ARBA00001947"/>
    </source>
</evidence>
<sequence>MKKHVALRCVLSLATALLLALSPFTTALAEPSSETLLLAEGTAAETQARIDDSGVEGPTIFFVAGTHGNEWAGYYAADELMEEIFPTAGKIIWVPRANIQACNIEQRTAEDEVNLNRVYPGNSEGNPVEQVAAEIMALIEQEQPVAVVDMHEGYNFYGVDGSIGNSLVLGATDGSFMNGLEIISRVNAQNGDHPDFTFDSNAPAGSLNHEVSTRLGIDTYTIETSQVLEMEERIAQQKLFVHTILDVYGIPVEEESA</sequence>
<evidence type="ECO:0000313" key="7">
    <source>
        <dbReference type="EMBL" id="HIQ82332.1"/>
    </source>
</evidence>
<feature type="chain" id="PRO_5039148148" evidence="5">
    <location>
        <begin position="30"/>
        <end position="257"/>
    </location>
</feature>
<reference evidence="7" key="2">
    <citation type="journal article" date="2021" name="PeerJ">
        <title>Extensive microbial diversity within the chicken gut microbiome revealed by metagenomics and culture.</title>
        <authorList>
            <person name="Gilroy R."/>
            <person name="Ravi A."/>
            <person name="Getino M."/>
            <person name="Pursley I."/>
            <person name="Horton D.L."/>
            <person name="Alikhan N.F."/>
            <person name="Baker D."/>
            <person name="Gharbi K."/>
            <person name="Hall N."/>
            <person name="Watson M."/>
            <person name="Adriaenssens E.M."/>
            <person name="Foster-Nyarko E."/>
            <person name="Jarju S."/>
            <person name="Secka A."/>
            <person name="Antonio M."/>
            <person name="Oren A."/>
            <person name="Chaudhuri R.R."/>
            <person name="La Ragione R."/>
            <person name="Hildebrand F."/>
            <person name="Pallen M.J."/>
        </authorList>
    </citation>
    <scope>NUCLEOTIDE SEQUENCE</scope>
    <source>
        <strain evidence="7">ChiSjej6B24-2974</strain>
    </source>
</reference>
<protein>
    <submittedName>
        <fullName evidence="7">Succinylglutamate desuccinylase/aspartoacylase family protein</fullName>
    </submittedName>
</protein>
<evidence type="ECO:0000256" key="4">
    <source>
        <dbReference type="ARBA" id="ARBA00022833"/>
    </source>
</evidence>
<name>A0A9D0ZKQ2_9FIRM</name>
<dbReference type="InterPro" id="IPR055438">
    <property type="entry name" value="AstE_AspA_cat"/>
</dbReference>
<dbReference type="AlphaFoldDB" id="A0A9D0ZKQ2"/>
<comment type="caution">
    <text evidence="7">The sequence shown here is derived from an EMBL/GenBank/DDBJ whole genome shotgun (WGS) entry which is preliminary data.</text>
</comment>
<comment type="cofactor">
    <cofactor evidence="1">
        <name>Zn(2+)</name>
        <dbReference type="ChEBI" id="CHEBI:29105"/>
    </cofactor>
</comment>
<dbReference type="SUPFAM" id="SSF53187">
    <property type="entry name" value="Zn-dependent exopeptidases"/>
    <property type="match status" value="1"/>
</dbReference>
<evidence type="ECO:0000256" key="3">
    <source>
        <dbReference type="ARBA" id="ARBA00022801"/>
    </source>
</evidence>
<keyword evidence="2" id="KW-0479">Metal-binding</keyword>
<organism evidence="7 8">
    <name type="scientific">Candidatus Pullichristensenella stercorigallinarum</name>
    <dbReference type="NCBI Taxonomy" id="2840909"/>
    <lineage>
        <taxon>Bacteria</taxon>
        <taxon>Bacillati</taxon>
        <taxon>Bacillota</taxon>
        <taxon>Clostridia</taxon>
        <taxon>Candidatus Pullichristensenella</taxon>
    </lineage>
</organism>
<dbReference type="PANTHER" id="PTHR37326">
    <property type="entry name" value="BLL3975 PROTEIN"/>
    <property type="match status" value="1"/>
</dbReference>
<gene>
    <name evidence="7" type="ORF">IAA52_04445</name>
</gene>
<dbReference type="Gene3D" id="3.40.630.10">
    <property type="entry name" value="Zn peptidases"/>
    <property type="match status" value="1"/>
</dbReference>
<keyword evidence="4" id="KW-0862">Zinc</keyword>
<reference evidence="7" key="1">
    <citation type="submission" date="2020-10" db="EMBL/GenBank/DDBJ databases">
        <authorList>
            <person name="Gilroy R."/>
        </authorList>
    </citation>
    <scope>NUCLEOTIDE SEQUENCE</scope>
    <source>
        <strain evidence="7">ChiSjej6B24-2974</strain>
    </source>
</reference>
<dbReference type="EMBL" id="DVFZ01000046">
    <property type="protein sequence ID" value="HIQ82332.1"/>
    <property type="molecule type" value="Genomic_DNA"/>
</dbReference>
<dbReference type="InterPro" id="IPR053138">
    <property type="entry name" value="N-alpha-Ac-DABA_deacetylase"/>
</dbReference>
<keyword evidence="5" id="KW-0732">Signal</keyword>
<dbReference type="Proteomes" id="UP000824260">
    <property type="component" value="Unassembled WGS sequence"/>
</dbReference>
<dbReference type="GO" id="GO:0046872">
    <property type="term" value="F:metal ion binding"/>
    <property type="evidence" value="ECO:0007669"/>
    <property type="project" value="UniProtKB-KW"/>
</dbReference>
<evidence type="ECO:0000259" key="6">
    <source>
        <dbReference type="Pfam" id="PF24827"/>
    </source>
</evidence>
<feature type="domain" description="Succinylglutamate desuccinylase/Aspartoacylase catalytic" evidence="6">
    <location>
        <begin position="57"/>
        <end position="237"/>
    </location>
</feature>
<feature type="signal peptide" evidence="5">
    <location>
        <begin position="1"/>
        <end position="29"/>
    </location>
</feature>
<proteinExistence type="predicted"/>
<dbReference type="Pfam" id="PF24827">
    <property type="entry name" value="AstE_AspA_cat"/>
    <property type="match status" value="1"/>
</dbReference>
<keyword evidence="3" id="KW-0378">Hydrolase</keyword>
<dbReference type="GO" id="GO:0016788">
    <property type="term" value="F:hydrolase activity, acting on ester bonds"/>
    <property type="evidence" value="ECO:0007669"/>
    <property type="project" value="InterPro"/>
</dbReference>